<dbReference type="GO" id="GO:0003697">
    <property type="term" value="F:single-stranded DNA binding"/>
    <property type="evidence" value="ECO:0007669"/>
    <property type="project" value="TreeGrafter"/>
</dbReference>
<dbReference type="InterPro" id="IPR018326">
    <property type="entry name" value="Rad4_beta-hairpin_dom1"/>
</dbReference>
<dbReference type="InterPro" id="IPR038765">
    <property type="entry name" value="Papain-like_cys_pep_sf"/>
</dbReference>
<dbReference type="SMART" id="SM01030">
    <property type="entry name" value="BHD_1"/>
    <property type="match status" value="1"/>
</dbReference>
<dbReference type="SUPFAM" id="SSF54001">
    <property type="entry name" value="Cysteine proteinases"/>
    <property type="match status" value="1"/>
</dbReference>
<name>A0AAD8PQA9_9PEZI</name>
<dbReference type="Pfam" id="PF10404">
    <property type="entry name" value="BHD_2"/>
    <property type="match status" value="1"/>
</dbReference>
<evidence type="ECO:0000256" key="3">
    <source>
        <dbReference type="ARBA" id="ARBA00022763"/>
    </source>
</evidence>
<evidence type="ECO:0000256" key="2">
    <source>
        <dbReference type="ARBA" id="ARBA00009525"/>
    </source>
</evidence>
<dbReference type="Pfam" id="PF10405">
    <property type="entry name" value="BHD_3"/>
    <property type="match status" value="1"/>
</dbReference>
<dbReference type="Gene3D" id="3.90.260.10">
    <property type="entry name" value="Transglutaminase-like"/>
    <property type="match status" value="1"/>
</dbReference>
<dbReference type="InterPro" id="IPR018328">
    <property type="entry name" value="Rad4_beta-hairpin_dom3"/>
</dbReference>
<evidence type="ECO:0000256" key="5">
    <source>
        <dbReference type="ARBA" id="ARBA00023242"/>
    </source>
</evidence>
<dbReference type="Proteomes" id="UP001230504">
    <property type="component" value="Unassembled WGS sequence"/>
</dbReference>
<dbReference type="SMART" id="SM01032">
    <property type="entry name" value="BHD_3"/>
    <property type="match status" value="1"/>
</dbReference>
<dbReference type="GO" id="GO:0071942">
    <property type="term" value="C:XPC complex"/>
    <property type="evidence" value="ECO:0007669"/>
    <property type="project" value="TreeGrafter"/>
</dbReference>
<dbReference type="AlphaFoldDB" id="A0AAD8PQA9"/>
<evidence type="ECO:0000313" key="10">
    <source>
        <dbReference type="EMBL" id="KAK1573728.1"/>
    </source>
</evidence>
<accession>A0AAD8PQA9</accession>
<protein>
    <submittedName>
        <fullName evidence="10">Rad4 transglutaminase-like domain-containing protein</fullName>
    </submittedName>
</protein>
<feature type="region of interest" description="Disordered" evidence="6">
    <location>
        <begin position="912"/>
        <end position="947"/>
    </location>
</feature>
<feature type="region of interest" description="Disordered" evidence="6">
    <location>
        <begin position="43"/>
        <end position="178"/>
    </location>
</feature>
<evidence type="ECO:0000256" key="6">
    <source>
        <dbReference type="SAM" id="MobiDB-lite"/>
    </source>
</evidence>
<comment type="subcellular location">
    <subcellularLocation>
        <location evidence="1">Nucleus</location>
    </subcellularLocation>
</comment>
<dbReference type="GO" id="GO:0000111">
    <property type="term" value="C:nucleotide-excision repair factor 2 complex"/>
    <property type="evidence" value="ECO:0007669"/>
    <property type="project" value="TreeGrafter"/>
</dbReference>
<evidence type="ECO:0000256" key="1">
    <source>
        <dbReference type="ARBA" id="ARBA00004123"/>
    </source>
</evidence>
<dbReference type="GO" id="GO:0003684">
    <property type="term" value="F:damaged DNA binding"/>
    <property type="evidence" value="ECO:0007669"/>
    <property type="project" value="InterPro"/>
</dbReference>
<dbReference type="GO" id="GO:0006289">
    <property type="term" value="P:nucleotide-excision repair"/>
    <property type="evidence" value="ECO:0007669"/>
    <property type="project" value="InterPro"/>
</dbReference>
<comment type="caution">
    <text evidence="10">The sequence shown here is derived from an EMBL/GenBank/DDBJ whole genome shotgun (WGS) entry which is preliminary data.</text>
</comment>
<dbReference type="PANTHER" id="PTHR12135">
    <property type="entry name" value="DNA REPAIR PROTEIN XP-C / RAD4"/>
    <property type="match status" value="1"/>
</dbReference>
<evidence type="ECO:0000259" key="9">
    <source>
        <dbReference type="SMART" id="SM01032"/>
    </source>
</evidence>
<proteinExistence type="inferred from homology"/>
<feature type="compositionally biased region" description="Polar residues" evidence="6">
    <location>
        <begin position="150"/>
        <end position="160"/>
    </location>
</feature>
<dbReference type="InterPro" id="IPR018327">
    <property type="entry name" value="BHD_2"/>
</dbReference>
<dbReference type="Pfam" id="PF03835">
    <property type="entry name" value="Rad4"/>
    <property type="match status" value="1"/>
</dbReference>
<dbReference type="SMART" id="SM01031">
    <property type="entry name" value="BHD_2"/>
    <property type="match status" value="1"/>
</dbReference>
<dbReference type="InterPro" id="IPR004583">
    <property type="entry name" value="DNA_repair_Rad4"/>
</dbReference>
<dbReference type="Pfam" id="PF10403">
    <property type="entry name" value="BHD_1"/>
    <property type="match status" value="1"/>
</dbReference>
<reference evidence="10" key="1">
    <citation type="submission" date="2021-06" db="EMBL/GenBank/DDBJ databases">
        <title>Comparative genomics, transcriptomics and evolutionary studies reveal genomic signatures of adaptation to plant cell wall in hemibiotrophic fungi.</title>
        <authorList>
            <consortium name="DOE Joint Genome Institute"/>
            <person name="Baroncelli R."/>
            <person name="Diaz J.F."/>
            <person name="Benocci T."/>
            <person name="Peng M."/>
            <person name="Battaglia E."/>
            <person name="Haridas S."/>
            <person name="Andreopoulos W."/>
            <person name="Labutti K."/>
            <person name="Pangilinan J."/>
            <person name="Floch G.L."/>
            <person name="Makela M.R."/>
            <person name="Henrissat B."/>
            <person name="Grigoriev I.V."/>
            <person name="Crouch J.A."/>
            <person name="De Vries R.P."/>
            <person name="Sukno S.A."/>
            <person name="Thon M.R."/>
        </authorList>
    </citation>
    <scope>NUCLEOTIDE SEQUENCE</scope>
    <source>
        <strain evidence="10">CBS 125086</strain>
    </source>
</reference>
<evidence type="ECO:0000256" key="4">
    <source>
        <dbReference type="ARBA" id="ARBA00023204"/>
    </source>
</evidence>
<evidence type="ECO:0000259" key="7">
    <source>
        <dbReference type="SMART" id="SM01030"/>
    </source>
</evidence>
<feature type="region of interest" description="Disordered" evidence="6">
    <location>
        <begin position="392"/>
        <end position="413"/>
    </location>
</feature>
<evidence type="ECO:0000259" key="8">
    <source>
        <dbReference type="SMART" id="SM01031"/>
    </source>
</evidence>
<dbReference type="GO" id="GO:0005737">
    <property type="term" value="C:cytoplasm"/>
    <property type="evidence" value="ECO:0007669"/>
    <property type="project" value="TreeGrafter"/>
</dbReference>
<dbReference type="GO" id="GO:0006298">
    <property type="term" value="P:mismatch repair"/>
    <property type="evidence" value="ECO:0007669"/>
    <property type="project" value="TreeGrafter"/>
</dbReference>
<dbReference type="InterPro" id="IPR018325">
    <property type="entry name" value="Rad4/PNGase_transGLS-fold"/>
</dbReference>
<feature type="compositionally biased region" description="Acidic residues" evidence="6">
    <location>
        <begin position="71"/>
        <end position="84"/>
    </location>
</feature>
<organism evidence="10 11">
    <name type="scientific">Colletotrichum navitas</name>
    <dbReference type="NCBI Taxonomy" id="681940"/>
    <lineage>
        <taxon>Eukaryota</taxon>
        <taxon>Fungi</taxon>
        <taxon>Dikarya</taxon>
        <taxon>Ascomycota</taxon>
        <taxon>Pezizomycotina</taxon>
        <taxon>Sordariomycetes</taxon>
        <taxon>Hypocreomycetidae</taxon>
        <taxon>Glomerellales</taxon>
        <taxon>Glomerellaceae</taxon>
        <taxon>Colletotrichum</taxon>
        <taxon>Colletotrichum graminicola species complex</taxon>
    </lineage>
</organism>
<dbReference type="Gene3D" id="3.30.70.2460">
    <property type="entry name" value="Rad4, beta-hairpin domain BHD3"/>
    <property type="match status" value="1"/>
</dbReference>
<feature type="domain" description="Rad4 beta-hairpin" evidence="8">
    <location>
        <begin position="591"/>
        <end position="654"/>
    </location>
</feature>
<feature type="domain" description="Rad4 beta-hairpin" evidence="7">
    <location>
        <begin position="532"/>
        <end position="589"/>
    </location>
</feature>
<keyword evidence="3" id="KW-0227">DNA damage</keyword>
<feature type="domain" description="Rad4 beta-hairpin" evidence="9">
    <location>
        <begin position="661"/>
        <end position="737"/>
    </location>
</feature>
<feature type="compositionally biased region" description="Acidic residues" evidence="6">
    <location>
        <begin position="916"/>
        <end position="940"/>
    </location>
</feature>
<gene>
    <name evidence="10" type="ORF">LY79DRAFT_525227</name>
</gene>
<evidence type="ECO:0000313" key="11">
    <source>
        <dbReference type="Proteomes" id="UP001230504"/>
    </source>
</evidence>
<dbReference type="Gene3D" id="2.20.20.110">
    <property type="entry name" value="Rad4, beta-hairpin domain BHD1"/>
    <property type="match status" value="1"/>
</dbReference>
<dbReference type="RefSeq" id="XP_060409320.1">
    <property type="nucleotide sequence ID" value="XM_060555704.1"/>
</dbReference>
<dbReference type="InterPro" id="IPR036985">
    <property type="entry name" value="Transglutaminase-like_sf"/>
</dbReference>
<keyword evidence="11" id="KW-1185">Reference proteome</keyword>
<comment type="similarity">
    <text evidence="2">Belongs to the XPC family.</text>
</comment>
<keyword evidence="4" id="KW-0234">DNA repair</keyword>
<dbReference type="PANTHER" id="PTHR12135:SF0">
    <property type="entry name" value="DNA REPAIR PROTEIN COMPLEMENTING XP-C CELLS"/>
    <property type="match status" value="1"/>
</dbReference>
<dbReference type="GeneID" id="85439944"/>
<dbReference type="InterPro" id="IPR042488">
    <property type="entry name" value="Rad4_BHD3_sf"/>
</dbReference>
<dbReference type="EMBL" id="JAHLJV010000087">
    <property type="protein sequence ID" value="KAK1573728.1"/>
    <property type="molecule type" value="Genomic_DNA"/>
</dbReference>
<sequence>MAGRKRTRATRSIAAESDVPDVYQEMLAEAAEDADGARASLVEQPAKRLKRPGEKKPKTPIAMTKLPVAEGIDDDGDEGIEFEDVTIAPATVQIIYKTSDDDEEEEEEEEEEDDDDDDEEDVDGAEPKGVDFGAVQPNPEAIGEPKKLTLNLSEHSSTGTDARKGTKKRKPITKEEKERRVSIHRTHLLCLLLHCALRNRWCDDEQVQNSVRSLLTKKIVDHLKPSPSLPQFGQTESLKNGLQQASTIFMSKFQITERGLRRSLWAEDSEHLANYEPPTNMDSCMDRSDFRHAAKRLCGSRDVGAQLYCALLRSVGVRARLVCSLQPLPFVQGGPNLPRTQETKLPKKPTKEENIRGQLPRYNTNAQGSLSSASSLVSPLRRLGHPHATAYQLPLLPTPPPTTHQPNKTPKRIRESPFPIYWVEVLDVGHQKWQPVDPLVTKSMWKPRALEPPATDKENSMAYVVAFDTDGTARDVTKRYAKAYTAKTRRLRIETAVNNGDRWWQRALKPFARSWPNDLDQIEDNELTAIEEREPMPRNVADFKDHPVFALERHLRHNEALIPDAQPAGTVAAGNRAPLEKVYRRKDVRTARSRDKWYRMGREVKPLQLPVKFLPRRSNAKPGEYVDDGYGGDERRATGTPIFIQEQTEVYRPPPVVDGRVPKNKFGNIDLYVASMVPEGGVHITDEFDTAARAAYTLGIDYAPALSGFQFKGKHGTAVFNGIVVAQEYEEAVCAVMAGFDDMDAQAEHSKRALVAINTWRRFLVALRIRERVWAGVDLEERVKEDKRLVELAAADASGDVAKHDIEESGGFFAEDRAVVDDDARTPAGCKASFVMDVRDTIDSYRAESSGGFIVNDSAPGGTYIASQVTVDNTRVELINDDGSEVDCAVIDDDGTASWCREHRDPTLDKCGFEPELGDEEFEEASSDVTEEYDMEDDDGGGGFLVE</sequence>
<feature type="compositionally biased region" description="Acidic residues" evidence="6">
    <location>
        <begin position="100"/>
        <end position="124"/>
    </location>
</feature>
<keyword evidence="5" id="KW-0539">Nucleus</keyword>